<dbReference type="GO" id="GO:0005829">
    <property type="term" value="C:cytosol"/>
    <property type="evidence" value="ECO:0007669"/>
    <property type="project" value="TreeGrafter"/>
</dbReference>
<evidence type="ECO:0000259" key="12">
    <source>
        <dbReference type="PROSITE" id="PS51192"/>
    </source>
</evidence>
<evidence type="ECO:0000256" key="7">
    <source>
        <dbReference type="ARBA" id="ARBA00023242"/>
    </source>
</evidence>
<evidence type="ECO:0000256" key="1">
    <source>
        <dbReference type="ARBA" id="ARBA00004123"/>
    </source>
</evidence>
<feature type="domain" description="DEAD-box RNA helicase Q" evidence="14">
    <location>
        <begin position="28"/>
        <end position="56"/>
    </location>
</feature>
<dbReference type="GO" id="GO:0003724">
    <property type="term" value="F:RNA helicase activity"/>
    <property type="evidence" value="ECO:0007669"/>
    <property type="project" value="InterPro"/>
</dbReference>
<dbReference type="InterPro" id="IPR044765">
    <property type="entry name" value="DDX47/Rrp3_DEADc"/>
</dbReference>
<feature type="domain" description="Helicase C-terminal" evidence="13">
    <location>
        <begin position="261"/>
        <end position="402"/>
    </location>
</feature>
<evidence type="ECO:0000313" key="16">
    <source>
        <dbReference type="Proteomes" id="UP001311799"/>
    </source>
</evidence>
<dbReference type="SMART" id="SM00490">
    <property type="entry name" value="HELICc"/>
    <property type="match status" value="1"/>
</dbReference>
<dbReference type="GO" id="GO:0003723">
    <property type="term" value="F:RNA binding"/>
    <property type="evidence" value="ECO:0007669"/>
    <property type="project" value="UniProtKB-KW"/>
</dbReference>
<dbReference type="SMART" id="SM00487">
    <property type="entry name" value="DEXDc"/>
    <property type="match status" value="1"/>
</dbReference>
<dbReference type="Gene3D" id="3.40.50.300">
    <property type="entry name" value="P-loop containing nucleotide triphosphate hydrolases"/>
    <property type="match status" value="2"/>
</dbReference>
<dbReference type="PROSITE" id="PS51195">
    <property type="entry name" value="Q_MOTIF"/>
    <property type="match status" value="1"/>
</dbReference>
<comment type="caution">
    <text evidence="15">The sequence shown here is derived from an EMBL/GenBank/DDBJ whole genome shotgun (WGS) entry which is preliminary data.</text>
</comment>
<dbReference type="AlphaFoldDB" id="A0AAV9XZR4"/>
<dbReference type="InterPro" id="IPR014001">
    <property type="entry name" value="Helicase_ATP-bd"/>
</dbReference>
<dbReference type="InterPro" id="IPR000629">
    <property type="entry name" value="RNA-helicase_DEAD-box_CS"/>
</dbReference>
<dbReference type="GO" id="GO:0005634">
    <property type="term" value="C:nucleus"/>
    <property type="evidence" value="ECO:0007669"/>
    <property type="project" value="UniProtKB-SubCell"/>
</dbReference>
<name>A0AAV9XZR4_9CRYT</name>
<comment type="subcellular location">
    <subcellularLocation>
        <location evidence="1">Nucleus</location>
    </subcellularLocation>
</comment>
<comment type="similarity">
    <text evidence="8">Belongs to the DEAD box helicase family. DDX47/RRP3 subfamily.</text>
</comment>
<dbReference type="InterPro" id="IPR001650">
    <property type="entry name" value="Helicase_C-like"/>
</dbReference>
<reference evidence="15 16" key="1">
    <citation type="submission" date="2023-10" db="EMBL/GenBank/DDBJ databases">
        <title>Comparative genomics analysis reveals potential genetic determinants of host preference in Cryptosporidium xiaoi.</title>
        <authorList>
            <person name="Xiao L."/>
            <person name="Li J."/>
        </authorList>
    </citation>
    <scope>NUCLEOTIDE SEQUENCE [LARGE SCALE GENOMIC DNA]</scope>
    <source>
        <strain evidence="15 16">52996</strain>
    </source>
</reference>
<evidence type="ECO:0000256" key="11">
    <source>
        <dbReference type="SAM" id="MobiDB-lite"/>
    </source>
</evidence>
<dbReference type="PROSITE" id="PS51192">
    <property type="entry name" value="HELICASE_ATP_BIND_1"/>
    <property type="match status" value="1"/>
</dbReference>
<evidence type="ECO:0000256" key="2">
    <source>
        <dbReference type="ARBA" id="ARBA00022741"/>
    </source>
</evidence>
<dbReference type="CDD" id="cd18787">
    <property type="entry name" value="SF2_C_DEAD"/>
    <property type="match status" value="1"/>
</dbReference>
<proteinExistence type="inferred from homology"/>
<protein>
    <submittedName>
        <fullName evidence="15">DEAD box</fullName>
    </submittedName>
</protein>
<evidence type="ECO:0000256" key="8">
    <source>
        <dbReference type="ARBA" id="ARBA00024350"/>
    </source>
</evidence>
<keyword evidence="7" id="KW-0539">Nucleus</keyword>
<sequence>MKNKENKKDAEDRIGTVEPKETRNGDEVTFASLGVCKELCIACESLGWKTPTEIQKNTIPIALEGRDIIGLAETGSGKTGAFIIPILQNLLSDQSFLYAIVLAPTRELCVQISEQFSAFGSLIALKVATIVGGLDMVSQSLLLAKKPHVIVASPGRLVDHLENTKGFNINSVKYLVMDEADRLLSMDFELALTKIIESSPNRRVTYLFSATMTTKVAKLQKISLTNPVKVCVNTKYDTASNLVQYYMFIPFKYKWSYFIGLIQNLGQYTGIVFCNTCISCRKGDLLSKELGFNSVSLHGRMTQSQRLSALNLFKGKQKRLLFTTEVGSRGLDIPHVDFVINLDVPNSSKDYVHRVGRTARAGRSGRSITIVTQYDVETFQRIEFALNKKLEEYTSISKEEVMAIHPKVSDSLRNVDAELNESNEKVTLVGHRKLAKRNKKTKI</sequence>
<dbReference type="PROSITE" id="PS51194">
    <property type="entry name" value="HELICASE_CTER"/>
    <property type="match status" value="1"/>
</dbReference>
<dbReference type="SUPFAM" id="SSF52540">
    <property type="entry name" value="P-loop containing nucleoside triphosphate hydrolases"/>
    <property type="match status" value="1"/>
</dbReference>
<dbReference type="PANTHER" id="PTHR47959">
    <property type="entry name" value="ATP-DEPENDENT RNA HELICASE RHLE-RELATED"/>
    <property type="match status" value="1"/>
</dbReference>
<dbReference type="InterPro" id="IPR011545">
    <property type="entry name" value="DEAD/DEAH_box_helicase_dom"/>
</dbReference>
<dbReference type="Pfam" id="PF00271">
    <property type="entry name" value="Helicase_C"/>
    <property type="match status" value="1"/>
</dbReference>
<dbReference type="InterPro" id="IPR050079">
    <property type="entry name" value="DEAD_box_RNA_helicase"/>
</dbReference>
<evidence type="ECO:0000256" key="10">
    <source>
        <dbReference type="RuleBase" id="RU000492"/>
    </source>
</evidence>
<keyword evidence="2 10" id="KW-0547">Nucleotide-binding</keyword>
<organism evidence="15 16">
    <name type="scientific">Cryptosporidium xiaoi</name>
    <dbReference type="NCBI Taxonomy" id="659607"/>
    <lineage>
        <taxon>Eukaryota</taxon>
        <taxon>Sar</taxon>
        <taxon>Alveolata</taxon>
        <taxon>Apicomplexa</taxon>
        <taxon>Conoidasida</taxon>
        <taxon>Coccidia</taxon>
        <taxon>Eucoccidiorida</taxon>
        <taxon>Eimeriorina</taxon>
        <taxon>Cryptosporidiidae</taxon>
        <taxon>Cryptosporidium</taxon>
    </lineage>
</organism>
<dbReference type="GO" id="GO:0016787">
    <property type="term" value="F:hydrolase activity"/>
    <property type="evidence" value="ECO:0007669"/>
    <property type="project" value="UniProtKB-KW"/>
</dbReference>
<dbReference type="GO" id="GO:0005524">
    <property type="term" value="F:ATP binding"/>
    <property type="evidence" value="ECO:0007669"/>
    <property type="project" value="UniProtKB-KW"/>
</dbReference>
<dbReference type="EMBL" id="JAWDEY010000010">
    <property type="protein sequence ID" value="KAK6590009.1"/>
    <property type="molecule type" value="Genomic_DNA"/>
</dbReference>
<gene>
    <name evidence="15" type="ORF">RS030_192957</name>
</gene>
<keyword evidence="3 10" id="KW-0378">Hydrolase</keyword>
<keyword evidence="6" id="KW-0694">RNA-binding</keyword>
<evidence type="ECO:0000256" key="4">
    <source>
        <dbReference type="ARBA" id="ARBA00022806"/>
    </source>
</evidence>
<feature type="short sequence motif" description="Q motif" evidence="9">
    <location>
        <begin position="28"/>
        <end position="56"/>
    </location>
</feature>
<keyword evidence="4 10" id="KW-0347">Helicase</keyword>
<dbReference type="CDD" id="cd17954">
    <property type="entry name" value="DEADc_DDX47"/>
    <property type="match status" value="1"/>
</dbReference>
<keyword evidence="16" id="KW-1185">Reference proteome</keyword>
<dbReference type="Pfam" id="PF00270">
    <property type="entry name" value="DEAD"/>
    <property type="match status" value="1"/>
</dbReference>
<evidence type="ECO:0000313" key="15">
    <source>
        <dbReference type="EMBL" id="KAK6590009.1"/>
    </source>
</evidence>
<accession>A0AAV9XZR4</accession>
<evidence type="ECO:0000259" key="14">
    <source>
        <dbReference type="PROSITE" id="PS51195"/>
    </source>
</evidence>
<evidence type="ECO:0000256" key="6">
    <source>
        <dbReference type="ARBA" id="ARBA00022884"/>
    </source>
</evidence>
<feature type="domain" description="Helicase ATP-binding" evidence="12">
    <location>
        <begin position="59"/>
        <end position="230"/>
    </location>
</feature>
<dbReference type="PANTHER" id="PTHR47959:SF20">
    <property type="entry name" value="RNA HELICASE"/>
    <property type="match status" value="1"/>
</dbReference>
<dbReference type="PROSITE" id="PS00039">
    <property type="entry name" value="DEAD_ATP_HELICASE"/>
    <property type="match status" value="1"/>
</dbReference>
<feature type="region of interest" description="Disordered" evidence="11">
    <location>
        <begin position="1"/>
        <end position="20"/>
    </location>
</feature>
<evidence type="ECO:0000256" key="9">
    <source>
        <dbReference type="PROSITE-ProRule" id="PRU00552"/>
    </source>
</evidence>
<evidence type="ECO:0000256" key="3">
    <source>
        <dbReference type="ARBA" id="ARBA00022801"/>
    </source>
</evidence>
<dbReference type="Proteomes" id="UP001311799">
    <property type="component" value="Unassembled WGS sequence"/>
</dbReference>
<dbReference type="InterPro" id="IPR027417">
    <property type="entry name" value="P-loop_NTPase"/>
</dbReference>
<evidence type="ECO:0000256" key="5">
    <source>
        <dbReference type="ARBA" id="ARBA00022840"/>
    </source>
</evidence>
<keyword evidence="5 10" id="KW-0067">ATP-binding</keyword>
<evidence type="ECO:0000259" key="13">
    <source>
        <dbReference type="PROSITE" id="PS51194"/>
    </source>
</evidence>
<dbReference type="InterPro" id="IPR014014">
    <property type="entry name" value="RNA_helicase_DEAD_Q_motif"/>
</dbReference>